<proteinExistence type="predicted"/>
<evidence type="ECO:0000313" key="1">
    <source>
        <dbReference type="EMBL" id="CAG8852727.1"/>
    </source>
</evidence>
<keyword evidence="2" id="KW-1185">Reference proteome</keyword>
<feature type="non-terminal residue" evidence="1">
    <location>
        <position position="51"/>
    </location>
</feature>
<comment type="caution">
    <text evidence="1">The sequence shown here is derived from an EMBL/GenBank/DDBJ whole genome shotgun (WGS) entry which is preliminary data.</text>
</comment>
<accession>A0ABN7XC27</accession>
<gene>
    <name evidence="1" type="ORF">GMARGA_LOCUS41548</name>
</gene>
<organism evidence="1 2">
    <name type="scientific">Gigaspora margarita</name>
    <dbReference type="NCBI Taxonomy" id="4874"/>
    <lineage>
        <taxon>Eukaryota</taxon>
        <taxon>Fungi</taxon>
        <taxon>Fungi incertae sedis</taxon>
        <taxon>Mucoromycota</taxon>
        <taxon>Glomeromycotina</taxon>
        <taxon>Glomeromycetes</taxon>
        <taxon>Diversisporales</taxon>
        <taxon>Gigasporaceae</taxon>
        <taxon>Gigaspora</taxon>
    </lineage>
</organism>
<evidence type="ECO:0000313" key="2">
    <source>
        <dbReference type="Proteomes" id="UP000789901"/>
    </source>
</evidence>
<dbReference type="Proteomes" id="UP000789901">
    <property type="component" value="Unassembled WGS sequence"/>
</dbReference>
<feature type="non-terminal residue" evidence="1">
    <location>
        <position position="1"/>
    </location>
</feature>
<protein>
    <submittedName>
        <fullName evidence="1">17082_t:CDS:1</fullName>
    </submittedName>
</protein>
<name>A0ABN7XC27_GIGMA</name>
<dbReference type="EMBL" id="CAJVQB010115554">
    <property type="protein sequence ID" value="CAG8852727.1"/>
    <property type="molecule type" value="Genomic_DNA"/>
</dbReference>
<reference evidence="1 2" key="1">
    <citation type="submission" date="2021-06" db="EMBL/GenBank/DDBJ databases">
        <authorList>
            <person name="Kallberg Y."/>
            <person name="Tangrot J."/>
            <person name="Rosling A."/>
        </authorList>
    </citation>
    <scope>NUCLEOTIDE SEQUENCE [LARGE SCALE GENOMIC DNA]</scope>
    <source>
        <strain evidence="1 2">120-4 pot B 10/14</strain>
    </source>
</reference>
<sequence>EEFSYGAFRVRDKSSFSEVSLLFGILEFPSQDNPIKWKKEKTYASKQDREH</sequence>